<evidence type="ECO:0000259" key="11">
    <source>
        <dbReference type="Pfam" id="PF00768"/>
    </source>
</evidence>
<feature type="compositionally biased region" description="Gly residues" evidence="10">
    <location>
        <begin position="184"/>
        <end position="208"/>
    </location>
</feature>
<protein>
    <submittedName>
        <fullName evidence="12">D-alanyl-D-alanine carboxypeptidase</fullName>
    </submittedName>
</protein>
<evidence type="ECO:0000256" key="3">
    <source>
        <dbReference type="ARBA" id="ARBA00022801"/>
    </source>
</evidence>
<dbReference type="InterPro" id="IPR018044">
    <property type="entry name" value="Peptidase_S11"/>
</dbReference>
<dbReference type="InterPro" id="IPR012338">
    <property type="entry name" value="Beta-lactam/transpept-like"/>
</dbReference>
<dbReference type="SUPFAM" id="SSF56601">
    <property type="entry name" value="beta-lactamase/transpeptidase-like"/>
    <property type="match status" value="1"/>
</dbReference>
<comment type="caution">
    <text evidence="12">The sequence shown here is derived from an EMBL/GenBank/DDBJ whole genome shotgun (WGS) entry which is preliminary data.</text>
</comment>
<evidence type="ECO:0000256" key="10">
    <source>
        <dbReference type="SAM" id="MobiDB-lite"/>
    </source>
</evidence>
<feature type="binding site" evidence="8">
    <location>
        <position position="792"/>
    </location>
    <ligand>
        <name>substrate</name>
    </ligand>
</feature>
<evidence type="ECO:0000256" key="1">
    <source>
        <dbReference type="ARBA" id="ARBA00007164"/>
    </source>
</evidence>
<feature type="compositionally biased region" description="Acidic residues" evidence="10">
    <location>
        <begin position="134"/>
        <end position="146"/>
    </location>
</feature>
<evidence type="ECO:0000256" key="9">
    <source>
        <dbReference type="RuleBase" id="RU004016"/>
    </source>
</evidence>
<dbReference type="GO" id="GO:0009002">
    <property type="term" value="F:serine-type D-Ala-D-Ala carboxypeptidase activity"/>
    <property type="evidence" value="ECO:0007669"/>
    <property type="project" value="InterPro"/>
</dbReference>
<gene>
    <name evidence="12" type="ORF">G3I29_27875</name>
</gene>
<feature type="active site" description="Acyl-ester intermediate" evidence="7">
    <location>
        <position position="628"/>
    </location>
</feature>
<proteinExistence type="inferred from homology"/>
<dbReference type="PANTHER" id="PTHR21581">
    <property type="entry name" value="D-ALANYL-D-ALANINE CARBOXYPEPTIDASE"/>
    <property type="match status" value="1"/>
</dbReference>
<name>A0A6N9U5Y6_STRHA</name>
<dbReference type="GO" id="GO:0006508">
    <property type="term" value="P:proteolysis"/>
    <property type="evidence" value="ECO:0007669"/>
    <property type="project" value="InterPro"/>
</dbReference>
<dbReference type="InterPro" id="IPR001967">
    <property type="entry name" value="Peptidase_S11_N"/>
</dbReference>
<evidence type="ECO:0000256" key="4">
    <source>
        <dbReference type="ARBA" id="ARBA00022960"/>
    </source>
</evidence>
<dbReference type="GO" id="GO:0071555">
    <property type="term" value="P:cell wall organization"/>
    <property type="evidence" value="ECO:0007669"/>
    <property type="project" value="UniProtKB-KW"/>
</dbReference>
<feature type="compositionally biased region" description="Basic and acidic residues" evidence="10">
    <location>
        <begin position="299"/>
        <end position="340"/>
    </location>
</feature>
<keyword evidence="12" id="KW-0645">Protease</keyword>
<dbReference type="PANTHER" id="PTHR21581:SF33">
    <property type="entry name" value="D-ALANYL-D-ALANINE CARBOXYPEPTIDASE DACB"/>
    <property type="match status" value="1"/>
</dbReference>
<evidence type="ECO:0000256" key="6">
    <source>
        <dbReference type="ARBA" id="ARBA00023316"/>
    </source>
</evidence>
<evidence type="ECO:0000256" key="5">
    <source>
        <dbReference type="ARBA" id="ARBA00022984"/>
    </source>
</evidence>
<organism evidence="12 13">
    <name type="scientific">Streptomyces halstedii</name>
    <dbReference type="NCBI Taxonomy" id="1944"/>
    <lineage>
        <taxon>Bacteria</taxon>
        <taxon>Bacillati</taxon>
        <taxon>Actinomycetota</taxon>
        <taxon>Actinomycetes</taxon>
        <taxon>Kitasatosporales</taxon>
        <taxon>Streptomycetaceae</taxon>
        <taxon>Streptomyces</taxon>
    </lineage>
</organism>
<feature type="compositionally biased region" description="Basic and acidic residues" evidence="10">
    <location>
        <begin position="213"/>
        <end position="257"/>
    </location>
</feature>
<dbReference type="GO" id="GO:0009252">
    <property type="term" value="P:peptidoglycan biosynthetic process"/>
    <property type="evidence" value="ECO:0007669"/>
    <property type="project" value="UniProtKB-KW"/>
</dbReference>
<feature type="compositionally biased region" description="Polar residues" evidence="10">
    <location>
        <begin position="360"/>
        <end position="375"/>
    </location>
</feature>
<dbReference type="Proteomes" id="UP000471293">
    <property type="component" value="Unassembled WGS sequence"/>
</dbReference>
<sequence length="950" mass="96605">MEEASVAGESPDRSKQRKSSGTASGTAEERDPRLAVFREPAASTSTGSTAGAATAVFRTERPTDTDDDASDAPADGTADAGTGDEGGGAAEGAVKDAGRPEKASAPRDGDGEAEDAEGGSGANGAPSARRDTATDADTDADTDEAETAGTGPADTDAAEPAGSARDGSARDGSARNDSTSVPVGGSGTSGASGAGAGSGAASGSGGSAAGPKPEADETKADETKADEAKGSETKGPETKDQGTTVREAEAPEADTPRSEAASADSKPESESESDSDSGAGRAAGSGGMKESAPAPRVPKTREEADTEKADTEKAGTEEAPASREEKPASDKAEPTDKADAEASDASDASGDGRGIDQPTAVFTTTRRPQVDQPTTALKLPPRVTETKSAAEAGPKTGPAKDAEDTKGTKDAEDTTGPKDTKDTKGPKGAEGSKDTRDAEGADAPGTTAERTSKFVPLRSDDVRPAPVPSRESGVPGASGASGAFGAPTGAVGPTVVQDVGAAGSTGPAPGYVEAERTRQQPMPPKPPLDLLAELTNTPPPPETPVRTAVRRVKIWTPLVLLLLIIFAIAQAVRPLPDPALTLSAAPTYTFAGEKLAMPWPEEGQGAVEVEGVGAIGSYGKEKSAPIASMAKVMTAYVILKDHPITGKQTGERIEVDAQAGKEADSTDESMATIKEGDTYTEYQMLQMLMIPSGNNVARLLARWDAGTEEAFVEKMNATAKDLGMTKSTYTDPSGLKSSTVSTPADQIRLGKAVMQNDIFRRIVDMPQADIPGVGRIYNNNDILLEPGVNGIKTGSSTPAGGNLLWTASTVVDGKTQRIIGVVMGADMEGRLYDKLQRAVQNSLKLIQAAQKGVDSATVVKKGQVVGYVDNGFGAHTPVVATKNLKAVGWSGLEVDLKLTDGGKTPGHQAEAGTVVGEVTIGTGTGKVSAPVALQSAMTEPSFGDKLTRIS</sequence>
<feature type="compositionally biased region" description="Low complexity" evidence="10">
    <location>
        <begin position="71"/>
        <end position="81"/>
    </location>
</feature>
<comment type="similarity">
    <text evidence="1 9">Belongs to the peptidase S11 family.</text>
</comment>
<evidence type="ECO:0000256" key="8">
    <source>
        <dbReference type="PIRSR" id="PIRSR618044-2"/>
    </source>
</evidence>
<feature type="compositionally biased region" description="Low complexity" evidence="10">
    <location>
        <begin position="41"/>
        <end position="55"/>
    </location>
</feature>
<keyword evidence="4" id="KW-0133">Cell shape</keyword>
<accession>A0A6N9U5Y6</accession>
<feature type="compositionally biased region" description="Basic and acidic residues" evidence="10">
    <location>
        <begin position="93"/>
        <end position="110"/>
    </location>
</feature>
<feature type="compositionally biased region" description="Basic and acidic residues" evidence="10">
    <location>
        <begin position="398"/>
        <end position="439"/>
    </location>
</feature>
<dbReference type="PRINTS" id="PR00725">
    <property type="entry name" value="DADACBPTASE1"/>
</dbReference>
<feature type="active site" evidence="7">
    <location>
        <position position="692"/>
    </location>
</feature>
<keyword evidence="3" id="KW-0378">Hydrolase</keyword>
<feature type="region of interest" description="Disordered" evidence="10">
    <location>
        <begin position="495"/>
        <end position="524"/>
    </location>
</feature>
<dbReference type="AlphaFoldDB" id="A0A6N9U5Y6"/>
<evidence type="ECO:0000256" key="2">
    <source>
        <dbReference type="ARBA" id="ARBA00022729"/>
    </source>
</evidence>
<evidence type="ECO:0000313" key="12">
    <source>
        <dbReference type="EMBL" id="NEA19234.1"/>
    </source>
</evidence>
<reference evidence="12 13" key="1">
    <citation type="submission" date="2020-01" db="EMBL/GenBank/DDBJ databases">
        <title>Insect and environment-associated Actinomycetes.</title>
        <authorList>
            <person name="Currrie C."/>
            <person name="Chevrette M."/>
            <person name="Carlson C."/>
            <person name="Stubbendieck R."/>
            <person name="Wendt-Pienkowski E."/>
        </authorList>
    </citation>
    <scope>NUCLEOTIDE SEQUENCE [LARGE SCALE GENOMIC DNA]</scope>
    <source>
        <strain evidence="12 13">SID11342</strain>
    </source>
</reference>
<dbReference type="GO" id="GO:0008360">
    <property type="term" value="P:regulation of cell shape"/>
    <property type="evidence" value="ECO:0007669"/>
    <property type="project" value="UniProtKB-KW"/>
</dbReference>
<keyword evidence="6" id="KW-0961">Cell wall biogenesis/degradation</keyword>
<dbReference type="Gene3D" id="3.40.710.10">
    <property type="entry name" value="DD-peptidase/beta-lactamase superfamily"/>
    <property type="match status" value="1"/>
</dbReference>
<evidence type="ECO:0000313" key="13">
    <source>
        <dbReference type="Proteomes" id="UP000471293"/>
    </source>
</evidence>
<keyword evidence="5" id="KW-0573">Peptidoglycan synthesis</keyword>
<keyword evidence="2" id="KW-0732">Signal</keyword>
<feature type="compositionally biased region" description="Low complexity" evidence="10">
    <location>
        <begin position="472"/>
        <end position="481"/>
    </location>
</feature>
<dbReference type="EMBL" id="JAAGLQ010000597">
    <property type="protein sequence ID" value="NEA19234.1"/>
    <property type="molecule type" value="Genomic_DNA"/>
</dbReference>
<feature type="region of interest" description="Disordered" evidence="10">
    <location>
        <begin position="1"/>
        <end position="481"/>
    </location>
</feature>
<keyword evidence="12" id="KW-0121">Carboxypeptidase</keyword>
<dbReference type="Pfam" id="PF00768">
    <property type="entry name" value="Peptidase_S11"/>
    <property type="match status" value="1"/>
</dbReference>
<feature type="compositionally biased region" description="Low complexity" evidence="10">
    <location>
        <begin position="147"/>
        <end position="159"/>
    </location>
</feature>
<feature type="active site" description="Proton acceptor" evidence="7">
    <location>
        <position position="631"/>
    </location>
</feature>
<evidence type="ECO:0000256" key="7">
    <source>
        <dbReference type="PIRSR" id="PIRSR618044-1"/>
    </source>
</evidence>
<feature type="domain" description="Peptidase S11 D-alanyl-D-alanine carboxypeptidase A N-terminal" evidence="11">
    <location>
        <begin position="621"/>
        <end position="826"/>
    </location>
</feature>